<protein>
    <submittedName>
        <fullName evidence="2">Uncharacterized protein</fullName>
    </submittedName>
</protein>
<accession>A0A2D2LXG7</accession>
<sequence>MTKFNFDDPIAEDRKLAEEAKDYPKLSTLQFENFRYANPEQVLNHIDILFADEAIVNRQYNDNNISIFVNRREEQVIREPIPEKEMDALVNGVDYLLTRGYEPNDILKEVRFYHEQGDNKLSIHSQLAQYALDNQHGKLAHTLIMASHGQPENPANKQQDNIADLSLLAARNANEQEIKQLLEGGKIGFLTAVNQVVNRNHDNDDKTKAKIVVAALQADLDDPYKSLRNLHKAYRFNTGETTYEAPQNKALFDFAIESTTEQIINNAYSHLVSNKLNYFDKQESLEDDAQFKRLNTTVEEIQHFRMNTKLDLHIDDARLGVRYDMSFENVATHLPQMVEQNEKSLSEQFSVSVSIGASFSSKVQQFDINELNTKKIEEMGIDNPTITFHNDLNLSFQVSKLNIFMEVSQDKLEAFTEVKEVLSETPWYQALKSLNRFDPQSESPHKTVPTNERFIDFTMAMHSMSENRVYDNKNKPEVAHNEPTPPSNEADNDFGYAP</sequence>
<evidence type="ECO:0000256" key="1">
    <source>
        <dbReference type="SAM" id="MobiDB-lite"/>
    </source>
</evidence>
<dbReference type="EMBL" id="CP024444">
    <property type="protein sequence ID" value="ATR79719.1"/>
    <property type="molecule type" value="Genomic_DNA"/>
</dbReference>
<dbReference type="AlphaFoldDB" id="A0A2D2LXG7"/>
<feature type="compositionally biased region" description="Basic and acidic residues" evidence="1">
    <location>
        <begin position="471"/>
        <end position="480"/>
    </location>
</feature>
<evidence type="ECO:0000313" key="2">
    <source>
        <dbReference type="EMBL" id="ATR79719.1"/>
    </source>
</evidence>
<organism evidence="2 3">
    <name type="scientific">Faucicola osloensis</name>
    <name type="common">Moraxella osloensis</name>
    <dbReference type="NCBI Taxonomy" id="34062"/>
    <lineage>
        <taxon>Bacteria</taxon>
        <taxon>Pseudomonadati</taxon>
        <taxon>Pseudomonadota</taxon>
        <taxon>Gammaproteobacteria</taxon>
        <taxon>Moraxellales</taxon>
        <taxon>Moraxellaceae</taxon>
        <taxon>Faucicola</taxon>
    </lineage>
</organism>
<keyword evidence="2" id="KW-0614">Plasmid</keyword>
<feature type="region of interest" description="Disordered" evidence="1">
    <location>
        <begin position="471"/>
        <end position="498"/>
    </location>
</feature>
<gene>
    <name evidence="2" type="ORF">NP7_10165</name>
</gene>
<dbReference type="RefSeq" id="WP_100271073.1">
    <property type="nucleotide sequence ID" value="NZ_CP024444.1"/>
</dbReference>
<dbReference type="Proteomes" id="UP000229340">
    <property type="component" value="Plasmid pNP7-1"/>
</dbReference>
<reference evidence="3" key="1">
    <citation type="submission" date="2017-10" db="EMBL/GenBank/DDBJ databases">
        <title>Complete genome sequence of Moraxella osloensis NP7 isolated from human skin.</title>
        <authorList>
            <person name="Lee K."/>
            <person name="Lim J.Y."/>
            <person name="Hwang I."/>
        </authorList>
    </citation>
    <scope>NUCLEOTIDE SEQUENCE [LARGE SCALE GENOMIC DNA]</scope>
    <source>
        <strain evidence="3">NP7</strain>
        <plasmid evidence="3">pnp7-1</plasmid>
    </source>
</reference>
<proteinExistence type="predicted"/>
<evidence type="ECO:0000313" key="3">
    <source>
        <dbReference type="Proteomes" id="UP000229340"/>
    </source>
</evidence>
<name>A0A2D2LXG7_FAUOS</name>
<geneLocation type="plasmid" evidence="3">
    <name>pnp7-1</name>
</geneLocation>